<protein>
    <submittedName>
        <fullName evidence="2">Uncharacterized protein</fullName>
    </submittedName>
</protein>
<organism evidence="2 3">
    <name type="scientific">Prorocentrum cordatum</name>
    <dbReference type="NCBI Taxonomy" id="2364126"/>
    <lineage>
        <taxon>Eukaryota</taxon>
        <taxon>Sar</taxon>
        <taxon>Alveolata</taxon>
        <taxon>Dinophyceae</taxon>
        <taxon>Prorocentrales</taxon>
        <taxon>Prorocentraceae</taxon>
        <taxon>Prorocentrum</taxon>
    </lineage>
</organism>
<accession>A0ABN9TLN4</accession>
<proteinExistence type="predicted"/>
<evidence type="ECO:0000256" key="1">
    <source>
        <dbReference type="SAM" id="MobiDB-lite"/>
    </source>
</evidence>
<evidence type="ECO:0000313" key="2">
    <source>
        <dbReference type="EMBL" id="CAK0846916.1"/>
    </source>
</evidence>
<keyword evidence="3" id="KW-1185">Reference proteome</keyword>
<sequence>EPLRPPRGEEAAADAVRGGGAAGDRPCAGELGVQACATAPPLLRELREMREFMEGLRSSVDALRGDVDAMRRGEPPRAASSLEHLSI</sequence>
<feature type="compositionally biased region" description="Basic and acidic residues" evidence="1">
    <location>
        <begin position="1"/>
        <end position="10"/>
    </location>
</feature>
<feature type="region of interest" description="Disordered" evidence="1">
    <location>
        <begin position="1"/>
        <end position="26"/>
    </location>
</feature>
<evidence type="ECO:0000313" key="3">
    <source>
        <dbReference type="Proteomes" id="UP001189429"/>
    </source>
</evidence>
<feature type="region of interest" description="Disordered" evidence="1">
    <location>
        <begin position="63"/>
        <end position="87"/>
    </location>
</feature>
<comment type="caution">
    <text evidence="2">The sequence shown here is derived from an EMBL/GenBank/DDBJ whole genome shotgun (WGS) entry which is preliminary data.</text>
</comment>
<feature type="non-terminal residue" evidence="2">
    <location>
        <position position="1"/>
    </location>
</feature>
<feature type="compositionally biased region" description="Basic and acidic residues" evidence="1">
    <location>
        <begin position="63"/>
        <end position="75"/>
    </location>
</feature>
<name>A0ABN9TLN4_9DINO</name>
<dbReference type="EMBL" id="CAUYUJ010014856">
    <property type="protein sequence ID" value="CAK0846916.1"/>
    <property type="molecule type" value="Genomic_DNA"/>
</dbReference>
<gene>
    <name evidence="2" type="ORF">PCOR1329_LOCUS40286</name>
</gene>
<dbReference type="Proteomes" id="UP001189429">
    <property type="component" value="Unassembled WGS sequence"/>
</dbReference>
<reference evidence="2" key="1">
    <citation type="submission" date="2023-10" db="EMBL/GenBank/DDBJ databases">
        <authorList>
            <person name="Chen Y."/>
            <person name="Shah S."/>
            <person name="Dougan E. K."/>
            <person name="Thang M."/>
            <person name="Chan C."/>
        </authorList>
    </citation>
    <scope>NUCLEOTIDE SEQUENCE [LARGE SCALE GENOMIC DNA]</scope>
</reference>